<evidence type="ECO:0000313" key="1">
    <source>
        <dbReference type="EMBL" id="KPM06209.1"/>
    </source>
</evidence>
<dbReference type="SMART" id="SM00568">
    <property type="entry name" value="GRAM"/>
    <property type="match status" value="1"/>
</dbReference>
<gene>
    <name evidence="1" type="ORF">QR98_0046820</name>
</gene>
<dbReference type="Proteomes" id="UP000616769">
    <property type="component" value="Unassembled WGS sequence"/>
</dbReference>
<dbReference type="GO" id="GO:0120015">
    <property type="term" value="F:sterol transfer activity"/>
    <property type="evidence" value="ECO:0007669"/>
    <property type="project" value="TreeGrafter"/>
</dbReference>
<dbReference type="EMBL" id="JXLN01010700">
    <property type="protein sequence ID" value="KPM06209.1"/>
    <property type="molecule type" value="Genomic_DNA"/>
</dbReference>
<evidence type="ECO:0000313" key="2">
    <source>
        <dbReference type="Proteomes" id="UP000616769"/>
    </source>
</evidence>
<organism evidence="1 2">
    <name type="scientific">Sarcoptes scabiei</name>
    <name type="common">Itch mite</name>
    <name type="synonym">Acarus scabiei</name>
    <dbReference type="NCBI Taxonomy" id="52283"/>
    <lineage>
        <taxon>Eukaryota</taxon>
        <taxon>Metazoa</taxon>
        <taxon>Ecdysozoa</taxon>
        <taxon>Arthropoda</taxon>
        <taxon>Chelicerata</taxon>
        <taxon>Arachnida</taxon>
        <taxon>Acari</taxon>
        <taxon>Acariformes</taxon>
        <taxon>Sarcoptiformes</taxon>
        <taxon>Astigmata</taxon>
        <taxon>Psoroptidia</taxon>
        <taxon>Sarcoptoidea</taxon>
        <taxon>Sarcoptidae</taxon>
        <taxon>Sarcoptinae</taxon>
        <taxon>Sarcoptes</taxon>
    </lineage>
</organism>
<dbReference type="GO" id="GO:0032934">
    <property type="term" value="F:sterol binding"/>
    <property type="evidence" value="ECO:0007669"/>
    <property type="project" value="TreeGrafter"/>
</dbReference>
<dbReference type="PANTHER" id="PTHR23319">
    <property type="entry name" value="GRAM DOMAIN CONTAINING 1B, ISOFORM E"/>
    <property type="match status" value="1"/>
</dbReference>
<dbReference type="InterPro" id="IPR011993">
    <property type="entry name" value="PH-like_dom_sf"/>
</dbReference>
<dbReference type="Gene3D" id="2.30.29.30">
    <property type="entry name" value="Pleckstrin-homology domain (PH domain)/Phosphotyrosine-binding domain (PTB)"/>
    <property type="match status" value="1"/>
</dbReference>
<comment type="caution">
    <text evidence="1">The sequence shown here is derived from an EMBL/GenBank/DDBJ whole genome shotgun (WGS) entry which is preliminary data.</text>
</comment>
<dbReference type="GO" id="GO:0032366">
    <property type="term" value="P:intracellular sterol transport"/>
    <property type="evidence" value="ECO:0007669"/>
    <property type="project" value="TreeGrafter"/>
</dbReference>
<dbReference type="VEuPathDB" id="VectorBase:SSCA006007"/>
<protein>
    <submittedName>
        <fullName evidence="1">GRAM domain-containing protein 1A-like protein</fullName>
    </submittedName>
</protein>
<dbReference type="GO" id="GO:0005886">
    <property type="term" value="C:plasma membrane"/>
    <property type="evidence" value="ECO:0007669"/>
    <property type="project" value="TreeGrafter"/>
</dbReference>
<dbReference type="GO" id="GO:0140268">
    <property type="term" value="C:endoplasmic reticulum-plasma membrane contact site"/>
    <property type="evidence" value="ECO:0007669"/>
    <property type="project" value="TreeGrafter"/>
</dbReference>
<proteinExistence type="predicted"/>
<reference evidence="1 2" key="1">
    <citation type="journal article" date="2015" name="Parasit. Vectors">
        <title>Draft genome of the scabies mite.</title>
        <authorList>
            <person name="Rider S.D.Jr."/>
            <person name="Morgan M.S."/>
            <person name="Arlian L.G."/>
        </authorList>
    </citation>
    <scope>NUCLEOTIDE SEQUENCE [LARGE SCALE GENOMIC DNA]</scope>
    <source>
        <strain evidence="1">Arlian Lab</strain>
    </source>
</reference>
<sequence>MSDKKSIENSTLTIPYKVSDSNSEEVFAEKKSSSSSLCSSTSISSSLDATSIDVPKRFHGEDSYSNASKPISEGRQWYHLWLPSYKSRLNQFQRQFSIISPKEKLIDDFVCAIQRELLLQGRMYVSLNYISFYSNIFGYETVINISYQDISSISKASTVKLFPNAIQIITNSGLKYFFTSFVSRERAFQLINRLWQLARREQPMPWVEIRKLIRQSYTTHGLSFDLSDIEDSSKDFELKKKKFRQLKISF</sequence>
<dbReference type="CDD" id="cd13220">
    <property type="entry name" value="PH-GRAM_GRAMDC"/>
    <property type="match status" value="1"/>
</dbReference>
<dbReference type="InterPro" id="IPR051482">
    <property type="entry name" value="Cholesterol_transport"/>
</dbReference>
<name>A0A132A5N5_SARSC</name>
<accession>A0A132A5N5</accession>
<dbReference type="OrthoDB" id="2162691at2759"/>
<dbReference type="GO" id="GO:0005789">
    <property type="term" value="C:endoplasmic reticulum membrane"/>
    <property type="evidence" value="ECO:0007669"/>
    <property type="project" value="TreeGrafter"/>
</dbReference>
<dbReference type="AlphaFoldDB" id="A0A132A5N5"/>
<dbReference type="Pfam" id="PF02893">
    <property type="entry name" value="GRAM"/>
    <property type="match status" value="1"/>
</dbReference>
<dbReference type="PANTHER" id="PTHR23319:SF4">
    <property type="entry name" value="GRAM DOMAIN CONTAINING 1B, ISOFORM E"/>
    <property type="match status" value="1"/>
</dbReference>
<dbReference type="InterPro" id="IPR004182">
    <property type="entry name" value="GRAM"/>
</dbReference>